<dbReference type="EMBL" id="JACGCI010000025">
    <property type="protein sequence ID" value="KAF6756644.1"/>
    <property type="molecule type" value="Genomic_DNA"/>
</dbReference>
<dbReference type="OrthoDB" id="3221235at2759"/>
<keyword evidence="2" id="KW-1185">Reference proteome</keyword>
<organism evidence="1 2">
    <name type="scientific">Ephemerocybe angulata</name>
    <dbReference type="NCBI Taxonomy" id="980116"/>
    <lineage>
        <taxon>Eukaryota</taxon>
        <taxon>Fungi</taxon>
        <taxon>Dikarya</taxon>
        <taxon>Basidiomycota</taxon>
        <taxon>Agaricomycotina</taxon>
        <taxon>Agaricomycetes</taxon>
        <taxon>Agaricomycetidae</taxon>
        <taxon>Agaricales</taxon>
        <taxon>Agaricineae</taxon>
        <taxon>Psathyrellaceae</taxon>
        <taxon>Ephemerocybe</taxon>
    </lineage>
</organism>
<gene>
    <name evidence="1" type="ORF">DFP72DRAFT_846512</name>
</gene>
<comment type="caution">
    <text evidence="1">The sequence shown here is derived from an EMBL/GenBank/DDBJ whole genome shotgun (WGS) entry which is preliminary data.</text>
</comment>
<evidence type="ECO:0008006" key="3">
    <source>
        <dbReference type="Google" id="ProtNLM"/>
    </source>
</evidence>
<reference evidence="1 2" key="1">
    <citation type="submission" date="2020-07" db="EMBL/GenBank/DDBJ databases">
        <title>Comparative genomics of pyrophilous fungi reveals a link between fire events and developmental genes.</title>
        <authorList>
            <consortium name="DOE Joint Genome Institute"/>
            <person name="Steindorff A.S."/>
            <person name="Carver A."/>
            <person name="Calhoun S."/>
            <person name="Stillman K."/>
            <person name="Liu H."/>
            <person name="Lipzen A."/>
            <person name="Pangilinan J."/>
            <person name="Labutti K."/>
            <person name="Bruns T.D."/>
            <person name="Grigoriev I.V."/>
        </authorList>
    </citation>
    <scope>NUCLEOTIDE SEQUENCE [LARGE SCALE GENOMIC DNA]</scope>
    <source>
        <strain evidence="1 2">CBS 144469</strain>
    </source>
</reference>
<dbReference type="Proteomes" id="UP000521943">
    <property type="component" value="Unassembled WGS sequence"/>
</dbReference>
<protein>
    <recommendedName>
        <fullName evidence="3">F-box domain-containing protein</fullName>
    </recommendedName>
</protein>
<dbReference type="AlphaFoldDB" id="A0A8H6I279"/>
<accession>A0A8H6I279</accession>
<evidence type="ECO:0000313" key="2">
    <source>
        <dbReference type="Proteomes" id="UP000521943"/>
    </source>
</evidence>
<proteinExistence type="predicted"/>
<evidence type="ECO:0000313" key="1">
    <source>
        <dbReference type="EMBL" id="KAF6756644.1"/>
    </source>
</evidence>
<sequence length="434" mass="49321">MPSHYSSSLPLEVLGEIFIRCLPERDSDRLDPNQAPMLLCRVTSFWRKAALAEHWLWDTIIFPPTSQARGTRSCERFISSGGAHQWFSRSGSRLLSFGEEASVNPMNTLLKLFPPFLKKYGRRMRRLDLVIPSAADIQYLIGRATPMGPFPELVKLSISTSLLEWPDTPFMDAVKLTDVQLVLLGGSEEIPGPMLPNLGKQLKSVGVYFAGRFLTVDGWRELFGRSPELESAEILLPVYGHLPIAADIQEVRESRLKSLTLFDRDNEDEDQVRRIVPDTGWRILNQPIVFTNLLYLELVMNRRRTSVGDQKTLVEVLKQLEKLETLTISPYYAGQALLDVPPAVHTLVTEIIFKSMSFGSLKELRIPYRDCHSSDLKSLLRSRPPTHGHPGLRVTVYTAATYMVHWKRLARQGMFYGVEDRLCIRVLTPRTFGI</sequence>
<name>A0A8H6I279_9AGAR</name>